<organism evidence="6 7">
    <name type="scientific">Gordonibacter massiliensis</name>
    <name type="common">ex Traore et al. 2017</name>
    <dbReference type="NCBI Taxonomy" id="1841863"/>
    <lineage>
        <taxon>Bacteria</taxon>
        <taxon>Bacillati</taxon>
        <taxon>Actinomycetota</taxon>
        <taxon>Coriobacteriia</taxon>
        <taxon>Eggerthellales</taxon>
        <taxon>Eggerthellaceae</taxon>
        <taxon>Gordonibacter</taxon>
    </lineage>
</organism>
<dbReference type="PROSITE" id="PS50931">
    <property type="entry name" value="HTH_LYSR"/>
    <property type="match status" value="1"/>
</dbReference>
<reference evidence="6 7" key="1">
    <citation type="submission" date="2020-08" db="EMBL/GenBank/DDBJ databases">
        <authorList>
            <person name="Liu C."/>
            <person name="Sun Q."/>
        </authorList>
    </citation>
    <scope>NUCLEOTIDE SEQUENCE [LARGE SCALE GENOMIC DNA]</scope>
    <source>
        <strain evidence="6 7">N22</strain>
    </source>
</reference>
<keyword evidence="2" id="KW-0805">Transcription regulation</keyword>
<dbReference type="GO" id="GO:0005829">
    <property type="term" value="C:cytosol"/>
    <property type="evidence" value="ECO:0007669"/>
    <property type="project" value="TreeGrafter"/>
</dbReference>
<feature type="domain" description="HTH lysR-type" evidence="5">
    <location>
        <begin position="1"/>
        <end position="57"/>
    </location>
</feature>
<evidence type="ECO:0000259" key="5">
    <source>
        <dbReference type="PROSITE" id="PS50931"/>
    </source>
</evidence>
<evidence type="ECO:0000256" key="1">
    <source>
        <dbReference type="ARBA" id="ARBA00009437"/>
    </source>
</evidence>
<accession>A0A842JIC3</accession>
<evidence type="ECO:0000256" key="4">
    <source>
        <dbReference type="ARBA" id="ARBA00023163"/>
    </source>
</evidence>
<dbReference type="RefSeq" id="WP_185904761.1">
    <property type="nucleotide sequence ID" value="NZ_JACMSE010000003.1"/>
</dbReference>
<keyword evidence="7" id="KW-1185">Reference proteome</keyword>
<dbReference type="InterPro" id="IPR036388">
    <property type="entry name" value="WH-like_DNA-bd_sf"/>
</dbReference>
<dbReference type="SUPFAM" id="SSF46785">
    <property type="entry name" value="Winged helix' DNA-binding domain"/>
    <property type="match status" value="1"/>
</dbReference>
<sequence length="309" mass="34181">MNEDARLVLAIYEHGTISEASRHMHLSQPALSKKLKALENRLGTKLFDRARHPLEPTLAGQAYLAFAKRAVAAENRVIKEVDAIARNARRRLTVGVSPARCDTLLADVVERFCRTTDDCTLSLVGIDSDEHLDALLSDDRIDFAAMTPSVPNRQLFVVETICEEHLQLFAPVAMADDLRGGKEAGSALDPAALEQVPFIMPPKPWPLNWIIRTSMDALGVRLNVAMHSCSTEMTFEMVRRGLGASILPSTFDFGRMDDEVARFDIAGLEKGGGLVLAHRKDWRPSEDACSFISILRAWLREHPGTTPTV</sequence>
<dbReference type="Pfam" id="PF00126">
    <property type="entry name" value="HTH_1"/>
    <property type="match status" value="1"/>
</dbReference>
<evidence type="ECO:0000313" key="7">
    <source>
        <dbReference type="Proteomes" id="UP000587396"/>
    </source>
</evidence>
<evidence type="ECO:0000313" key="6">
    <source>
        <dbReference type="EMBL" id="MBC2888830.1"/>
    </source>
</evidence>
<evidence type="ECO:0000256" key="2">
    <source>
        <dbReference type="ARBA" id="ARBA00023015"/>
    </source>
</evidence>
<dbReference type="Proteomes" id="UP000587396">
    <property type="component" value="Unassembled WGS sequence"/>
</dbReference>
<dbReference type="Gene3D" id="1.10.10.10">
    <property type="entry name" value="Winged helix-like DNA-binding domain superfamily/Winged helix DNA-binding domain"/>
    <property type="match status" value="1"/>
</dbReference>
<evidence type="ECO:0000256" key="3">
    <source>
        <dbReference type="ARBA" id="ARBA00023125"/>
    </source>
</evidence>
<dbReference type="Pfam" id="PF03466">
    <property type="entry name" value="LysR_substrate"/>
    <property type="match status" value="1"/>
</dbReference>
<dbReference type="GO" id="GO:0003677">
    <property type="term" value="F:DNA binding"/>
    <property type="evidence" value="ECO:0007669"/>
    <property type="project" value="UniProtKB-KW"/>
</dbReference>
<dbReference type="EMBL" id="JACMSE010000003">
    <property type="protein sequence ID" value="MBC2888830.1"/>
    <property type="molecule type" value="Genomic_DNA"/>
</dbReference>
<dbReference type="PANTHER" id="PTHR30419">
    <property type="entry name" value="HTH-TYPE TRANSCRIPTIONAL REGULATOR YBHD"/>
    <property type="match status" value="1"/>
</dbReference>
<protein>
    <submittedName>
        <fullName evidence="6">LysR family transcriptional regulator</fullName>
    </submittedName>
</protein>
<comment type="caution">
    <text evidence="6">The sequence shown here is derived from an EMBL/GenBank/DDBJ whole genome shotgun (WGS) entry which is preliminary data.</text>
</comment>
<dbReference type="InterPro" id="IPR005119">
    <property type="entry name" value="LysR_subst-bd"/>
</dbReference>
<proteinExistence type="inferred from homology"/>
<dbReference type="InterPro" id="IPR050950">
    <property type="entry name" value="HTH-type_LysR_regulators"/>
</dbReference>
<dbReference type="PRINTS" id="PR00039">
    <property type="entry name" value="HTHLYSR"/>
</dbReference>
<dbReference type="GO" id="GO:0003700">
    <property type="term" value="F:DNA-binding transcription factor activity"/>
    <property type="evidence" value="ECO:0007669"/>
    <property type="project" value="InterPro"/>
</dbReference>
<dbReference type="InterPro" id="IPR036390">
    <property type="entry name" value="WH_DNA-bd_sf"/>
</dbReference>
<dbReference type="CDD" id="cd05466">
    <property type="entry name" value="PBP2_LTTR_substrate"/>
    <property type="match status" value="1"/>
</dbReference>
<keyword evidence="4" id="KW-0804">Transcription</keyword>
<dbReference type="AlphaFoldDB" id="A0A842JIC3"/>
<dbReference type="SUPFAM" id="SSF53850">
    <property type="entry name" value="Periplasmic binding protein-like II"/>
    <property type="match status" value="1"/>
</dbReference>
<gene>
    <name evidence="6" type="ORF">H7313_05630</name>
</gene>
<name>A0A842JIC3_9ACTN</name>
<comment type="similarity">
    <text evidence="1">Belongs to the LysR transcriptional regulatory family.</text>
</comment>
<dbReference type="Gene3D" id="3.40.190.290">
    <property type="match status" value="1"/>
</dbReference>
<dbReference type="InterPro" id="IPR000847">
    <property type="entry name" value="LysR_HTH_N"/>
</dbReference>
<keyword evidence="3" id="KW-0238">DNA-binding</keyword>